<dbReference type="GO" id="GO:0016746">
    <property type="term" value="F:acyltransferase activity"/>
    <property type="evidence" value="ECO:0007669"/>
    <property type="project" value="UniProtKB-KW"/>
</dbReference>
<dbReference type="PIRSF" id="PIRSF026649">
    <property type="entry name" value="MsbB"/>
    <property type="match status" value="1"/>
</dbReference>
<keyword evidence="2" id="KW-1003">Cell membrane</keyword>
<gene>
    <name evidence="8" type="ORF">RM553_15605</name>
</gene>
<keyword evidence="9" id="KW-1185">Reference proteome</keyword>
<keyword evidence="6 8" id="KW-0012">Acyltransferase</keyword>
<comment type="caution">
    <text evidence="8">The sequence shown here is derived from an EMBL/GenBank/DDBJ whole genome shotgun (WGS) entry which is preliminary data.</text>
</comment>
<evidence type="ECO:0000313" key="9">
    <source>
        <dbReference type="Proteomes" id="UP001262889"/>
    </source>
</evidence>
<organism evidence="8 9">
    <name type="scientific">Autumnicola tepida</name>
    <dbReference type="NCBI Taxonomy" id="3075595"/>
    <lineage>
        <taxon>Bacteria</taxon>
        <taxon>Pseudomonadati</taxon>
        <taxon>Bacteroidota</taxon>
        <taxon>Flavobacteriia</taxon>
        <taxon>Flavobacteriales</taxon>
        <taxon>Flavobacteriaceae</taxon>
        <taxon>Autumnicola</taxon>
    </lineage>
</organism>
<comment type="subcellular location">
    <subcellularLocation>
        <location evidence="1">Cell inner membrane</location>
    </subcellularLocation>
</comment>
<evidence type="ECO:0000256" key="1">
    <source>
        <dbReference type="ARBA" id="ARBA00004533"/>
    </source>
</evidence>
<dbReference type="RefSeq" id="WP_311535880.1">
    <property type="nucleotide sequence ID" value="NZ_JAVRHQ010000023.1"/>
</dbReference>
<keyword evidence="7" id="KW-0812">Transmembrane</keyword>
<sequence>MHALVFWMVYPVLWIISILPFRLFYAVSDVVYFLVYYVIGYRKKVVADNLKLVFPEKSDKERFHIRKKFYSHMCDMFLEMIKSLSISNRELKKRFVFTNPEEVLRLQENNKSIVLMCGHYASYEWMIALQLYGIKIRAYGVYKKIKNPYFDKLVKGIRSKFNGELIPTSKATMTITKHEKENKRGIYAMIADQSPKMARSKYWADFMNIKVPVFTGSEKLAREFNTAVIYLHVEKVSRGHYVATLINITDNAQEEVPNKITRTYLDLLEEQIRNKPEFYLWTHKRWKHRNTPLPEGAKIID</sequence>
<dbReference type="CDD" id="cd07984">
    <property type="entry name" value="LPLAT_LABLAT-like"/>
    <property type="match status" value="1"/>
</dbReference>
<evidence type="ECO:0000256" key="6">
    <source>
        <dbReference type="ARBA" id="ARBA00023315"/>
    </source>
</evidence>
<evidence type="ECO:0000256" key="7">
    <source>
        <dbReference type="SAM" id="Phobius"/>
    </source>
</evidence>
<evidence type="ECO:0000256" key="5">
    <source>
        <dbReference type="ARBA" id="ARBA00023136"/>
    </source>
</evidence>
<keyword evidence="5 7" id="KW-0472">Membrane</keyword>
<dbReference type="EMBL" id="JAVRHQ010000023">
    <property type="protein sequence ID" value="MDT0644263.1"/>
    <property type="molecule type" value="Genomic_DNA"/>
</dbReference>
<name>A0ABU3CDB0_9FLAO</name>
<reference evidence="8 9" key="1">
    <citation type="submission" date="2023-09" db="EMBL/GenBank/DDBJ databases">
        <authorList>
            <person name="Rey-Velasco X."/>
        </authorList>
    </citation>
    <scope>NUCLEOTIDE SEQUENCE [LARGE SCALE GENOMIC DNA]</scope>
    <source>
        <strain evidence="8 9">F363</strain>
    </source>
</reference>
<keyword evidence="7" id="KW-1133">Transmembrane helix</keyword>
<keyword evidence="4" id="KW-0808">Transferase</keyword>
<dbReference type="PANTHER" id="PTHR30606:SF10">
    <property type="entry name" value="PHOSPHATIDYLINOSITOL MANNOSIDE ACYLTRANSFERASE"/>
    <property type="match status" value="1"/>
</dbReference>
<dbReference type="PANTHER" id="PTHR30606">
    <property type="entry name" value="LIPID A BIOSYNTHESIS LAUROYL ACYLTRANSFERASE"/>
    <property type="match status" value="1"/>
</dbReference>
<evidence type="ECO:0000256" key="4">
    <source>
        <dbReference type="ARBA" id="ARBA00022679"/>
    </source>
</evidence>
<evidence type="ECO:0000256" key="3">
    <source>
        <dbReference type="ARBA" id="ARBA00022519"/>
    </source>
</evidence>
<dbReference type="Pfam" id="PF03279">
    <property type="entry name" value="Lip_A_acyltrans"/>
    <property type="match status" value="1"/>
</dbReference>
<accession>A0ABU3CDB0</accession>
<dbReference type="Proteomes" id="UP001262889">
    <property type="component" value="Unassembled WGS sequence"/>
</dbReference>
<proteinExistence type="predicted"/>
<keyword evidence="3" id="KW-0997">Cell inner membrane</keyword>
<evidence type="ECO:0000256" key="2">
    <source>
        <dbReference type="ARBA" id="ARBA00022475"/>
    </source>
</evidence>
<protein>
    <submittedName>
        <fullName evidence="8">Lysophospholipid acyltransferase family protein</fullName>
    </submittedName>
</protein>
<dbReference type="InterPro" id="IPR004960">
    <property type="entry name" value="LipA_acyltrans"/>
</dbReference>
<feature type="transmembrane region" description="Helical" evidence="7">
    <location>
        <begin position="12"/>
        <end position="39"/>
    </location>
</feature>
<evidence type="ECO:0000313" key="8">
    <source>
        <dbReference type="EMBL" id="MDT0644263.1"/>
    </source>
</evidence>